<organism evidence="1 2">
    <name type="scientific">Streptococcus troglodytae</name>
    <dbReference type="NCBI Taxonomy" id="1111760"/>
    <lineage>
        <taxon>Bacteria</taxon>
        <taxon>Bacillati</taxon>
        <taxon>Bacillota</taxon>
        <taxon>Bacilli</taxon>
        <taxon>Lactobacillales</taxon>
        <taxon>Streptococcaceae</taxon>
        <taxon>Streptococcus</taxon>
    </lineage>
</organism>
<accession>A0A1L7LJ18</accession>
<proteinExistence type="predicted"/>
<sequence>MRQAGAEPNTNPTVAHYRINANGELEKSSDGLNNWAVVSKTYYSD</sequence>
<dbReference type="KEGG" id="strg:SRT_09260"/>
<keyword evidence="2" id="KW-1185">Reference proteome</keyword>
<dbReference type="Proteomes" id="UP000217758">
    <property type="component" value="Chromosome"/>
</dbReference>
<name>A0A1L7LJ18_9STRE</name>
<reference evidence="1 2" key="1">
    <citation type="journal article" date="2016" name="Microbiol. Immunol.">
        <title>Complete genome sequence of Streptococcus troglodytae TKU31 isolated from the oral cavity of a chimpanzee (Pan troglodytes).</title>
        <authorList>
            <person name="Okamoto M."/>
            <person name="Naito M."/>
            <person name="Miyanohara M."/>
            <person name="Imai S."/>
            <person name="Nomura Y."/>
            <person name="Saito W."/>
            <person name="Momoi Y."/>
            <person name="Takada K."/>
            <person name="Miyabe-Nishiwaki T."/>
            <person name="Tomonaga M."/>
            <person name="Hanada N."/>
        </authorList>
    </citation>
    <scope>NUCLEOTIDE SEQUENCE [LARGE SCALE GENOMIC DNA]</scope>
    <source>
        <strain evidence="2">TKU 31</strain>
    </source>
</reference>
<gene>
    <name evidence="1" type="ORF">SRT_09260</name>
</gene>
<protein>
    <submittedName>
        <fullName evidence="1">Uncharacterized protein</fullName>
    </submittedName>
</protein>
<evidence type="ECO:0000313" key="2">
    <source>
        <dbReference type="Proteomes" id="UP000217758"/>
    </source>
</evidence>
<evidence type="ECO:0000313" key="1">
    <source>
        <dbReference type="EMBL" id="BAQ24187.1"/>
    </source>
</evidence>
<dbReference type="EMBL" id="AP014612">
    <property type="protein sequence ID" value="BAQ24187.1"/>
    <property type="molecule type" value="Genomic_DNA"/>
</dbReference>
<dbReference type="AlphaFoldDB" id="A0A1L7LJ18"/>